<dbReference type="InterPro" id="IPR011437">
    <property type="entry name" value="DUF1540"/>
</dbReference>
<feature type="domain" description="DUF1540" evidence="1">
    <location>
        <begin position="7"/>
        <end position="44"/>
    </location>
</feature>
<accession>A0A371IYY3</accession>
<dbReference type="OrthoDB" id="1754178at2"/>
<protein>
    <submittedName>
        <fullName evidence="2">DUF1540 domain-containing protein</fullName>
    </submittedName>
</protein>
<dbReference type="RefSeq" id="WP_094369322.1">
    <property type="nucleotide sequence ID" value="NZ_NOJY02000053.1"/>
</dbReference>
<dbReference type="AlphaFoldDB" id="A0A371IYY3"/>
<dbReference type="Proteomes" id="UP000215694">
    <property type="component" value="Unassembled WGS sequence"/>
</dbReference>
<proteinExistence type="predicted"/>
<evidence type="ECO:0000259" key="1">
    <source>
        <dbReference type="Pfam" id="PF07561"/>
    </source>
</evidence>
<gene>
    <name evidence="2" type="ORF">CHL78_016925</name>
</gene>
<organism evidence="2 3">
    <name type="scientific">Romboutsia weinsteinii</name>
    <dbReference type="NCBI Taxonomy" id="2020949"/>
    <lineage>
        <taxon>Bacteria</taxon>
        <taxon>Bacillati</taxon>
        <taxon>Bacillota</taxon>
        <taxon>Clostridia</taxon>
        <taxon>Peptostreptococcales</taxon>
        <taxon>Peptostreptococcaceae</taxon>
        <taxon>Romboutsia</taxon>
    </lineage>
</organism>
<keyword evidence="3" id="KW-1185">Reference proteome</keyword>
<evidence type="ECO:0000313" key="3">
    <source>
        <dbReference type="Proteomes" id="UP000215694"/>
    </source>
</evidence>
<reference evidence="2 3" key="1">
    <citation type="journal article" date="2017" name="Genome Announc.">
        <title>Draft Genome Sequence of Romboutsia weinsteinii sp. nov. Strain CCRI-19649(T) Isolated from Surface Water.</title>
        <authorList>
            <person name="Maheux A.F."/>
            <person name="Boudreau D.K."/>
            <person name="Berube E."/>
            <person name="Boissinot M."/>
            <person name="Cantin P."/>
            <person name="Raymond F."/>
            <person name="Corbeil J."/>
            <person name="Omar R.F."/>
            <person name="Bergeron M.G."/>
        </authorList>
    </citation>
    <scope>NUCLEOTIDE SEQUENCE [LARGE SCALE GENOMIC DNA]</scope>
    <source>
        <strain evidence="2 3">CCRI-19649</strain>
    </source>
</reference>
<dbReference type="EMBL" id="NOJY02000053">
    <property type="protein sequence ID" value="RDY25691.1"/>
    <property type="molecule type" value="Genomic_DNA"/>
</dbReference>
<evidence type="ECO:0000313" key="2">
    <source>
        <dbReference type="EMBL" id="RDY25691.1"/>
    </source>
</evidence>
<dbReference type="Pfam" id="PF07561">
    <property type="entry name" value="DUF1540"/>
    <property type="match status" value="2"/>
</dbReference>
<feature type="domain" description="DUF1540" evidence="1">
    <location>
        <begin position="67"/>
        <end position="102"/>
    </location>
</feature>
<sequence>MVNSNLSCSAESCTYNDGGACFSGSIKVDGEKANTTSCTCCSTYVDRQSCGFTNSSNDCDCVGTDNIHCKAHNCKYNDNESCKASNVKINAGNASCETFCCE</sequence>
<name>A0A371IYY3_9FIRM</name>
<comment type="caution">
    <text evidence="2">The sequence shown here is derived from an EMBL/GenBank/DDBJ whole genome shotgun (WGS) entry which is preliminary data.</text>
</comment>